<organism evidence="2 3">
    <name type="scientific">Siphonobacter curvatus</name>
    <dbReference type="NCBI Taxonomy" id="2094562"/>
    <lineage>
        <taxon>Bacteria</taxon>
        <taxon>Pseudomonadati</taxon>
        <taxon>Bacteroidota</taxon>
        <taxon>Cytophagia</taxon>
        <taxon>Cytophagales</taxon>
        <taxon>Cytophagaceae</taxon>
        <taxon>Siphonobacter</taxon>
    </lineage>
</organism>
<dbReference type="EMBL" id="PTRA01000001">
    <property type="protein sequence ID" value="PQA60452.1"/>
    <property type="molecule type" value="Genomic_DNA"/>
</dbReference>
<dbReference type="RefSeq" id="WP_104712765.1">
    <property type="nucleotide sequence ID" value="NZ_PTRA01000001.1"/>
</dbReference>
<gene>
    <name evidence="2" type="primary">cobC</name>
    <name evidence="2" type="ORF">C5O19_12785</name>
</gene>
<dbReference type="InterPro" id="IPR017578">
    <property type="entry name" value="Ribazole_CobC"/>
</dbReference>
<dbReference type="GO" id="GO:0043755">
    <property type="term" value="F:alpha-ribazole phosphatase activity"/>
    <property type="evidence" value="ECO:0007669"/>
    <property type="project" value="UniProtKB-UniRule"/>
</dbReference>
<dbReference type="Gene3D" id="3.40.50.1240">
    <property type="entry name" value="Phosphoglycerate mutase-like"/>
    <property type="match status" value="1"/>
</dbReference>
<evidence type="ECO:0000256" key="1">
    <source>
        <dbReference type="NCBIfam" id="TIGR03162"/>
    </source>
</evidence>
<dbReference type="OrthoDB" id="9782128at2"/>
<reference evidence="3" key="1">
    <citation type="submission" date="2018-02" db="EMBL/GenBank/DDBJ databases">
        <title>Genome sequencing of Solimonas sp. HR-BB.</title>
        <authorList>
            <person name="Lee Y."/>
            <person name="Jeon C.O."/>
        </authorList>
    </citation>
    <scope>NUCLEOTIDE SEQUENCE [LARGE SCALE GENOMIC DNA]</scope>
    <source>
        <strain evidence="3">HR-U</strain>
    </source>
</reference>
<dbReference type="InterPro" id="IPR013078">
    <property type="entry name" value="His_Pase_superF_clade-1"/>
</dbReference>
<dbReference type="PANTHER" id="PTHR48100:SF59">
    <property type="entry name" value="ADENOSYLCOBALAMIN_ALPHA-RIBAZOLE PHOSPHATASE"/>
    <property type="match status" value="1"/>
</dbReference>
<sequence>MEVFIIRHTAVKEAQGLCYGHSEIDLAETFATESQRIVDQCPEIFDVVFSSPLQRCTQLAGQLLARQVRTDNRLKEVHFGTWERKAWNDIPRTELDPWMDDFVDVAPPGGESLRQLYTRVNAFLNELRNVPHQRVAVVTHAGVVRCVWAALLGIPLQNIFKIQVSYGQIQAFELGPEPAFDRWLSSVVN</sequence>
<dbReference type="SMART" id="SM00855">
    <property type="entry name" value="PGAM"/>
    <property type="match status" value="1"/>
</dbReference>
<dbReference type="InterPro" id="IPR029033">
    <property type="entry name" value="His_PPase_superfam"/>
</dbReference>
<evidence type="ECO:0000313" key="3">
    <source>
        <dbReference type="Proteomes" id="UP000239590"/>
    </source>
</evidence>
<evidence type="ECO:0000313" key="2">
    <source>
        <dbReference type="EMBL" id="PQA60452.1"/>
    </source>
</evidence>
<dbReference type="Proteomes" id="UP000239590">
    <property type="component" value="Unassembled WGS sequence"/>
</dbReference>
<comment type="caution">
    <text evidence="2">The sequence shown here is derived from an EMBL/GenBank/DDBJ whole genome shotgun (WGS) entry which is preliminary data.</text>
</comment>
<dbReference type="SUPFAM" id="SSF53254">
    <property type="entry name" value="Phosphoglycerate mutase-like"/>
    <property type="match status" value="1"/>
</dbReference>
<dbReference type="AlphaFoldDB" id="A0A2S7IRZ5"/>
<protein>
    <recommendedName>
        <fullName evidence="1">Alpha-ribazole phosphatase</fullName>
        <ecNumber evidence="1">3.1.3.73</ecNumber>
    </recommendedName>
</protein>
<keyword evidence="3" id="KW-1185">Reference proteome</keyword>
<dbReference type="PANTHER" id="PTHR48100">
    <property type="entry name" value="BROAD-SPECIFICITY PHOSPHATASE YOR283W-RELATED"/>
    <property type="match status" value="1"/>
</dbReference>
<name>A0A2S7IRZ5_9BACT</name>
<dbReference type="CDD" id="cd07067">
    <property type="entry name" value="HP_PGM_like"/>
    <property type="match status" value="1"/>
</dbReference>
<dbReference type="NCBIfam" id="TIGR03162">
    <property type="entry name" value="ribazole_cobC"/>
    <property type="match status" value="1"/>
</dbReference>
<dbReference type="Pfam" id="PF00300">
    <property type="entry name" value="His_Phos_1"/>
    <property type="match status" value="1"/>
</dbReference>
<dbReference type="PIRSF" id="PIRSF000709">
    <property type="entry name" value="6PFK_2-Ptase"/>
    <property type="match status" value="1"/>
</dbReference>
<dbReference type="InterPro" id="IPR050275">
    <property type="entry name" value="PGM_Phosphatase"/>
</dbReference>
<dbReference type="GO" id="GO:0009236">
    <property type="term" value="P:cobalamin biosynthetic process"/>
    <property type="evidence" value="ECO:0007669"/>
    <property type="project" value="UniProtKB-UniRule"/>
</dbReference>
<accession>A0A2S7IRZ5</accession>
<dbReference type="EC" id="3.1.3.73" evidence="1"/>
<dbReference type="GO" id="GO:0005737">
    <property type="term" value="C:cytoplasm"/>
    <property type="evidence" value="ECO:0007669"/>
    <property type="project" value="TreeGrafter"/>
</dbReference>
<proteinExistence type="predicted"/>